<evidence type="ECO:0000313" key="2">
    <source>
        <dbReference type="RefSeq" id="XP_002942737.3"/>
    </source>
</evidence>
<accession>A0A8J0QYB2</accession>
<gene>
    <name evidence="2 3" type="primary">LOC100485044</name>
</gene>
<sequence>MSNMEEIYEITNDIKSFSLNDCPEGNQGYDRVHLQLFGFLGHGKSSFINTCKYVLDDGEYKVYADVSKTQGGNTTARITYPLTDTLTLVDNRGCSKLDDYETGEVFAQLANLLPVDKEVEWSREFGLTERIVRAERLVKSSDFIFPIFVYSVKKGLQPQEVPAIKQMLEFARDVTEIFPVVVLTHKTQGDVNGIERTFKNMGVEWLFSLENFTPEDHLKTRGRHWGVLGFFCEVIKDLQFRLERLGDPDDRREQRKLKVLRFISDREVRMKQEEMERLHRTTIIPNQQPSCTLI</sequence>
<dbReference type="RefSeq" id="XP_002942737.3">
    <property type="nucleotide sequence ID" value="XM_002942691.3"/>
</dbReference>
<dbReference type="AlphaFoldDB" id="A0A8J0QYB2"/>
<reference evidence="2" key="1">
    <citation type="submission" date="2025-08" db="UniProtKB">
        <authorList>
            <consortium name="RefSeq"/>
        </authorList>
    </citation>
    <scope>IDENTIFICATION</scope>
    <source>
        <strain evidence="2">Nigerian</strain>
        <tissue evidence="2">Liver and blood</tissue>
    </source>
</reference>
<protein>
    <submittedName>
        <fullName evidence="2">Uncharacterized protein LOC100485044</fullName>
    </submittedName>
</protein>
<dbReference type="Xenbase" id="XB-GENE-29077583">
    <property type="gene designation" value="LOC100485044"/>
</dbReference>
<dbReference type="GeneID" id="100485044"/>
<organism evidence="1 2">
    <name type="scientific">Xenopus tropicalis</name>
    <name type="common">Western clawed frog</name>
    <name type="synonym">Silurana tropicalis</name>
    <dbReference type="NCBI Taxonomy" id="8364"/>
    <lineage>
        <taxon>Eukaryota</taxon>
        <taxon>Metazoa</taxon>
        <taxon>Chordata</taxon>
        <taxon>Craniata</taxon>
        <taxon>Vertebrata</taxon>
        <taxon>Euteleostomi</taxon>
        <taxon>Amphibia</taxon>
        <taxon>Batrachia</taxon>
        <taxon>Anura</taxon>
        <taxon>Pipoidea</taxon>
        <taxon>Pipidae</taxon>
        <taxon>Xenopodinae</taxon>
        <taxon>Xenopus</taxon>
        <taxon>Silurana</taxon>
    </lineage>
</organism>
<proteinExistence type="predicted"/>
<dbReference type="InterPro" id="IPR027417">
    <property type="entry name" value="P-loop_NTPase"/>
</dbReference>
<dbReference type="OMA" id="NMGVEWL"/>
<evidence type="ECO:0000313" key="3">
    <source>
        <dbReference type="Xenbase" id="XB-GENE-29077583"/>
    </source>
</evidence>
<keyword evidence="1" id="KW-1185">Reference proteome</keyword>
<dbReference type="SUPFAM" id="SSF52540">
    <property type="entry name" value="P-loop containing nucleoside triphosphate hydrolases"/>
    <property type="match status" value="1"/>
</dbReference>
<dbReference type="AGR" id="Xenbase:XB-GENE-29077583"/>
<evidence type="ECO:0000313" key="1">
    <source>
        <dbReference type="Proteomes" id="UP000008143"/>
    </source>
</evidence>
<dbReference type="Proteomes" id="UP000008143">
    <property type="component" value="Chromosome 9"/>
</dbReference>
<dbReference type="Gene3D" id="3.40.50.300">
    <property type="entry name" value="P-loop containing nucleotide triphosphate hydrolases"/>
    <property type="match status" value="1"/>
</dbReference>
<dbReference type="OrthoDB" id="9892076at2759"/>
<dbReference type="KEGG" id="xtr:100485044"/>
<name>A0A8J0QYB2_XENTR</name>